<protein>
    <submittedName>
        <fullName evidence="2">DUF3307 domain-containing protein</fullName>
    </submittedName>
</protein>
<dbReference type="EMBL" id="JAFELM010000043">
    <property type="protein sequence ID" value="MBM6619560.1"/>
    <property type="molecule type" value="Genomic_DNA"/>
</dbReference>
<evidence type="ECO:0000256" key="1">
    <source>
        <dbReference type="SAM" id="Phobius"/>
    </source>
</evidence>
<feature type="transmembrane region" description="Helical" evidence="1">
    <location>
        <begin position="140"/>
        <end position="168"/>
    </location>
</feature>
<gene>
    <name evidence="2" type="ORF">JR050_18010</name>
</gene>
<feature type="transmembrane region" description="Helical" evidence="1">
    <location>
        <begin position="229"/>
        <end position="253"/>
    </location>
</feature>
<feature type="transmembrane region" description="Helical" evidence="1">
    <location>
        <begin position="88"/>
        <end position="109"/>
    </location>
</feature>
<dbReference type="InterPro" id="IPR021737">
    <property type="entry name" value="Phage_phiKZ_Orf197"/>
</dbReference>
<feature type="transmembrane region" description="Helical" evidence="1">
    <location>
        <begin position="41"/>
        <end position="67"/>
    </location>
</feature>
<keyword evidence="1" id="KW-1133">Transmembrane helix</keyword>
<evidence type="ECO:0000313" key="2">
    <source>
        <dbReference type="EMBL" id="MBM6619560.1"/>
    </source>
</evidence>
<keyword evidence="1" id="KW-0472">Membrane</keyword>
<reference evidence="2 3" key="1">
    <citation type="submission" date="2021-02" db="EMBL/GenBank/DDBJ databases">
        <title>Bacillus sp. RD4P76, an endophyte from a halophyte.</title>
        <authorList>
            <person name="Sun J.-Q."/>
        </authorList>
    </citation>
    <scope>NUCLEOTIDE SEQUENCE [LARGE SCALE GENOMIC DNA]</scope>
    <source>
        <strain evidence="2 3">RD4P76</strain>
    </source>
</reference>
<proteinExistence type="predicted"/>
<keyword evidence="1" id="KW-0812">Transmembrane</keyword>
<dbReference type="RefSeq" id="WP_204205033.1">
    <property type="nucleotide sequence ID" value="NZ_JAFELM010000043.1"/>
</dbReference>
<evidence type="ECO:0000313" key="3">
    <source>
        <dbReference type="Proteomes" id="UP001518925"/>
    </source>
</evidence>
<dbReference type="Pfam" id="PF11750">
    <property type="entry name" value="DUF3307"/>
    <property type="match status" value="1"/>
</dbReference>
<feature type="transmembrane region" description="Helical" evidence="1">
    <location>
        <begin position="265"/>
        <end position="287"/>
    </location>
</feature>
<organism evidence="2 3">
    <name type="scientific">Bacillus suaedaesalsae</name>
    <dbReference type="NCBI Taxonomy" id="2810349"/>
    <lineage>
        <taxon>Bacteria</taxon>
        <taxon>Bacillati</taxon>
        <taxon>Bacillota</taxon>
        <taxon>Bacilli</taxon>
        <taxon>Bacillales</taxon>
        <taxon>Bacillaceae</taxon>
        <taxon>Bacillus</taxon>
    </lineage>
</organism>
<comment type="caution">
    <text evidence="2">The sequence shown here is derived from an EMBL/GenBank/DDBJ whole genome shotgun (WGS) entry which is preliminary data.</text>
</comment>
<accession>A0ABS2DND2</accession>
<sequence length="292" mass="33570">MFAELIISFFILSHVLTSFYFQNEKPEHKTKLGIQSGPFYYFIITLVFTIAFISLKLLFVIFIVSIARLLIDQIKSYITREENHVKTFLLFLVEQFTHIFVVLLFYPIFKTTNPNSVINSLLERFISTYPFLENINNVDLLTYMILVLAGVLFAINGGTIVSLMIINLPLDKVKLHKKDTGISRKLYNEEIAVTLEQASVTGKILEVNMDIVEEEKKRYGKTIGIIERLIIVMAMLINKFELIAIVTAIKSIARFKEITNKTSDYYIVGTFASFSIAFLIGLLLLFFKKFLL</sequence>
<name>A0ABS2DND2_9BACI</name>
<dbReference type="Proteomes" id="UP001518925">
    <property type="component" value="Unassembled WGS sequence"/>
</dbReference>
<keyword evidence="3" id="KW-1185">Reference proteome</keyword>